<dbReference type="Proteomes" id="UP000054498">
    <property type="component" value="Unassembled WGS sequence"/>
</dbReference>
<dbReference type="RefSeq" id="XP_013900130.1">
    <property type="nucleotide sequence ID" value="XM_014044676.1"/>
</dbReference>
<dbReference type="KEGG" id="mng:MNEG_6849"/>
<feature type="compositionally biased region" description="Low complexity" evidence="1">
    <location>
        <begin position="171"/>
        <end position="190"/>
    </location>
</feature>
<feature type="compositionally biased region" description="Basic and acidic residues" evidence="1">
    <location>
        <begin position="192"/>
        <end position="208"/>
    </location>
</feature>
<accession>A0A0D2N567</accession>
<evidence type="ECO:0008006" key="4">
    <source>
        <dbReference type="Google" id="ProtNLM"/>
    </source>
</evidence>
<keyword evidence="3" id="KW-1185">Reference proteome</keyword>
<evidence type="ECO:0000313" key="3">
    <source>
        <dbReference type="Proteomes" id="UP000054498"/>
    </source>
</evidence>
<dbReference type="EMBL" id="KK101374">
    <property type="protein sequence ID" value="KIZ01111.1"/>
    <property type="molecule type" value="Genomic_DNA"/>
</dbReference>
<feature type="region of interest" description="Disordered" evidence="1">
    <location>
        <begin position="576"/>
        <end position="595"/>
    </location>
</feature>
<protein>
    <recommendedName>
        <fullName evidence="4">BZIP domain-containing protein</fullName>
    </recommendedName>
</protein>
<feature type="region of interest" description="Disordered" evidence="1">
    <location>
        <begin position="148"/>
        <end position="214"/>
    </location>
</feature>
<reference evidence="2 3" key="1">
    <citation type="journal article" date="2013" name="BMC Genomics">
        <title>Reconstruction of the lipid metabolism for the microalga Monoraphidium neglectum from its genome sequence reveals characteristics suitable for biofuel production.</title>
        <authorList>
            <person name="Bogen C."/>
            <person name="Al-Dilaimi A."/>
            <person name="Albersmeier A."/>
            <person name="Wichmann J."/>
            <person name="Grundmann M."/>
            <person name="Rupp O."/>
            <person name="Lauersen K.J."/>
            <person name="Blifernez-Klassen O."/>
            <person name="Kalinowski J."/>
            <person name="Goesmann A."/>
            <person name="Mussgnug J.H."/>
            <person name="Kruse O."/>
        </authorList>
    </citation>
    <scope>NUCLEOTIDE SEQUENCE [LARGE SCALE GENOMIC DNA]</scope>
    <source>
        <strain evidence="2 3">SAG 48.87</strain>
    </source>
</reference>
<organism evidence="2 3">
    <name type="scientific">Monoraphidium neglectum</name>
    <dbReference type="NCBI Taxonomy" id="145388"/>
    <lineage>
        <taxon>Eukaryota</taxon>
        <taxon>Viridiplantae</taxon>
        <taxon>Chlorophyta</taxon>
        <taxon>core chlorophytes</taxon>
        <taxon>Chlorophyceae</taxon>
        <taxon>CS clade</taxon>
        <taxon>Sphaeropleales</taxon>
        <taxon>Selenastraceae</taxon>
        <taxon>Monoraphidium</taxon>
    </lineage>
</organism>
<gene>
    <name evidence="2" type="ORF">MNEG_6849</name>
</gene>
<dbReference type="OrthoDB" id="10674773at2759"/>
<sequence>MADRGHLQSDGAQSSVDAILQQLEEWAADVDESTFLFWAQASFDGAAGGALAGPHNGGSANAGGDGSHAQLVERAQRSMLQLHQILSPDLTGGEAWSPRAERRRRGGLNDGGDEVMESAGGSPPKGTMDGIDTIEQIHWMKDQKQHWLGTQHGDGLGEGRGAQPQPAPSTAGEQLQQQQQQQRPPRAQGLTPEERLARRRRSLAESNKRYQARRKGMMDELQQQLADRQQQLTYLAYQNLALRAKMTSLSALVADREINLQTALGRGATPGGAGFEDAAGPLGSGGLGGGGGFGAAPGLERAAPPSPPFVEAAAQLRAALGAVSARHAAAGAAVERYASLISALPGPDQLAREGASGAAERLRHVHTAFVAAAGVLLPLAAPDGAAAAAATAAGQGEGPEGEAFHVIAAVAKTHMSTMRAMAQALGPAWWNVAECRMDTGEHSPAPVEHWVSFLAARQAALARFKIGLGRDRELLAVVMMFTESMHKLLLSRERLMRHLVTTLTATGDAPVAQLPHSGALGRQRLQGDASLGAGAGAAAAAAAASRAQDLWEQWRRRQQPQEGGGPAGQVWEMVAQGSAQAQRQGGDEGCGDEPSILDDRFCEIQETLDDLAQNIRQQSNLLASLHGASALIAQRTPLLLAQNFVLNYPYLPDMVKTVQVSGRIYLPPIFLKSGIGLSAEDVDRGATALAEELRRMAQATGDA</sequence>
<dbReference type="AlphaFoldDB" id="A0A0D2N567"/>
<feature type="region of interest" description="Disordered" evidence="1">
    <location>
        <begin position="85"/>
        <end position="130"/>
    </location>
</feature>
<name>A0A0D2N567_9CHLO</name>
<evidence type="ECO:0000313" key="2">
    <source>
        <dbReference type="EMBL" id="KIZ01111.1"/>
    </source>
</evidence>
<proteinExistence type="predicted"/>
<dbReference type="GeneID" id="25739725"/>
<evidence type="ECO:0000256" key="1">
    <source>
        <dbReference type="SAM" id="MobiDB-lite"/>
    </source>
</evidence>